<dbReference type="PANTHER" id="PTHR13228">
    <property type="entry name" value="CONSERVED OLIGOMERIC GOLGI COMPLEX COMPONENT 5"/>
    <property type="match status" value="1"/>
</dbReference>
<sequence>MATKSPLQRLSTFKNPSTPTPLLSPTSSHQSHIDTFSSDPIFSAFLSPDFNPTQFSSAALSSGSAASRIEKLQEGLRLLDSQLRHEVLSRHPDLLHQLSSIKSAESSLSSLRSSLSSLQSSLRRARAELSDPHRLISVQTHQLNNLHSTSQLLQYTIRTLRLVQKLRGLVDSQPDSSKWDLSKGAQLHFEILSLYNESHLSGIDVVDGEMKWVIEIGSRIREEGMKVLEKGLESLNQPEVGLGLQVFYNMGELRGTVDGLVSKYKQMGVKSLSSALDMKAISGSGGGGYGGGGPGGVQRHGTPQIGSGGKAREALWQRMNGCMDQLHSIVLAVWHLQRVLSKKRDPFTLVLLLDEVMEEGDPLLTDRVWDALVKSFATQMKSAFTASSFVKEIFTVGYPKLLTMIENLLERISRDTDVKGVPPALTSEGKEKMVAAVEIFQTAFLTLCLSRLSDLVNSVFPMSSRGSVPPKEYISRIISRIQEEIEAVHLDARLTLLVLREISKVLLLLSERAEYQISTGPEARQITGPATPAQLKNFTLCQHLQEVHTRITSIISGLPTIAADVLSPALGSIYGVAGDSITSLFQAMLDRLESCILQIHEQNFSTLAMDAAMDNNASPYMEELQKSILHFRAEFLSRLLPTSGAISTGSETICTQLVRSMASRVLIFFIRHASLVRPLSESGKLRMARDMAELELAVAQNLFPKPDHTHYTSMATKSPLQRLSTFKNPSTPTPLLSPTSSHQSHIDTFSSDPIFSAFLSPDFNPTQFSSAALSSGSAASRIEKLQEGLRLLDSQLRHEVLSRHPDLLHQLSSIKSAESSLSSLRSSLSSLQSSLRRARAELSDPHRLISVQTHQLNNLHSTSQLLQYTIRTLRLVQKLRGLVDSQPDASKWDLSKGAQLHFEILSLYNESHLSGIDVVDGEMKWVIEIGSRIREEGMKVLKKGLESLNQPEVGLGLQVFYNMGELRGTVDGLVSKYKQMGVKSLSSALDMKAISGSGGGGYGGGGPGGVQRHGTPQIGSGGKAREALWQRMNGCMDQLHSIVLAVWHLQRVLSKKRDPFTLVLLLDEVMEEGDPLLTDRVWDALVKSFATQMKSAFTASSFVKEIFTVGYPKLLTMIENLLERISRDTDVKGVPPALTSEGKEKMVAAVEIFQTAFLTLCLSRLSDLVNSVFPMSSRGSVPPKEYISRIISRIQEEIEAVHLDARLTLLVLREISKVLLLLSERAEYQISTGPEARQITGPATPAQLKNFTLCQHLQEVHTRITSIISGLPTIAADVLSPALGSIYGVAGDSITSLFQAMLDRLESCILQIHEQNFSTLAMDAAMDNNASPYMEELQKSILHFRAEFLSRLLPTSGAISTGSETICTQLVRSMASRVLIFFIRHASLVRPLSESGKLRMARDMAELELAVAQNLFPVEQLGAPYRALRAFRPVIFLETSQMGSSPLLQDLPPSVILHHLYSRGPEDLQSPLQRNKLTPLQYSLWMDSQGEDQIWKGIKATLDDYAAKVRARGDKEFSPVYPLMMKVGASLTGNKSYC</sequence>
<evidence type="ECO:0000256" key="2">
    <source>
        <dbReference type="ARBA" id="ARBA00020974"/>
    </source>
</evidence>
<feature type="compositionally biased region" description="Low complexity" evidence="5">
    <location>
        <begin position="16"/>
        <end position="28"/>
    </location>
</feature>
<keyword evidence="9" id="KW-1185">Reference proteome</keyword>
<comment type="subcellular location">
    <subcellularLocation>
        <location evidence="1">Golgi apparatus membrane</location>
        <topology evidence="1">Peripheral membrane protein</topology>
    </subcellularLocation>
</comment>
<dbReference type="Proteomes" id="UP001291926">
    <property type="component" value="Unassembled WGS sequence"/>
</dbReference>
<dbReference type="Pfam" id="PF10392">
    <property type="entry name" value="COG5_N"/>
    <property type="match status" value="2"/>
</dbReference>
<name>A0ABR0D665_9LAMI</name>
<proteinExistence type="predicted"/>
<dbReference type="Pfam" id="PF20649">
    <property type="entry name" value="COG5_C"/>
    <property type="match status" value="2"/>
</dbReference>
<evidence type="ECO:0000256" key="1">
    <source>
        <dbReference type="ARBA" id="ARBA00004395"/>
    </source>
</evidence>
<keyword evidence="4" id="KW-0472">Membrane</keyword>
<evidence type="ECO:0000259" key="6">
    <source>
        <dbReference type="Pfam" id="PF10392"/>
    </source>
</evidence>
<organism evidence="8 9">
    <name type="scientific">Penstemon davidsonii</name>
    <dbReference type="NCBI Taxonomy" id="160366"/>
    <lineage>
        <taxon>Eukaryota</taxon>
        <taxon>Viridiplantae</taxon>
        <taxon>Streptophyta</taxon>
        <taxon>Embryophyta</taxon>
        <taxon>Tracheophyta</taxon>
        <taxon>Spermatophyta</taxon>
        <taxon>Magnoliopsida</taxon>
        <taxon>eudicotyledons</taxon>
        <taxon>Gunneridae</taxon>
        <taxon>Pentapetalae</taxon>
        <taxon>asterids</taxon>
        <taxon>lamiids</taxon>
        <taxon>Lamiales</taxon>
        <taxon>Plantaginaceae</taxon>
        <taxon>Cheloneae</taxon>
        <taxon>Penstemon</taxon>
    </lineage>
</organism>
<dbReference type="PANTHER" id="PTHR13228:SF3">
    <property type="entry name" value="CONSERVED OLIGOMERIC GOLGI COMPLEX SUBUNIT 5"/>
    <property type="match status" value="1"/>
</dbReference>
<gene>
    <name evidence="8" type="ORF">RD792_007097</name>
</gene>
<evidence type="ECO:0000259" key="7">
    <source>
        <dbReference type="Pfam" id="PF20649"/>
    </source>
</evidence>
<feature type="region of interest" description="Disordered" evidence="5">
    <location>
        <begin position="287"/>
        <end position="308"/>
    </location>
</feature>
<dbReference type="EMBL" id="JAYDYQ010002533">
    <property type="protein sequence ID" value="KAK4484514.1"/>
    <property type="molecule type" value="Genomic_DNA"/>
</dbReference>
<dbReference type="InterPro" id="IPR019465">
    <property type="entry name" value="Cog5"/>
</dbReference>
<feature type="compositionally biased region" description="Polar residues" evidence="5">
    <location>
        <begin position="1"/>
        <end position="15"/>
    </location>
</feature>
<evidence type="ECO:0000313" key="8">
    <source>
        <dbReference type="EMBL" id="KAK4484514.1"/>
    </source>
</evidence>
<keyword evidence="3" id="KW-0333">Golgi apparatus</keyword>
<evidence type="ECO:0000256" key="3">
    <source>
        <dbReference type="ARBA" id="ARBA00023034"/>
    </source>
</evidence>
<dbReference type="InterPro" id="IPR049176">
    <property type="entry name" value="COG5_N"/>
</dbReference>
<evidence type="ECO:0000256" key="4">
    <source>
        <dbReference type="ARBA" id="ARBA00023136"/>
    </source>
</evidence>
<feature type="region of interest" description="Disordered" evidence="5">
    <location>
        <begin position="1000"/>
        <end position="1021"/>
    </location>
</feature>
<comment type="caution">
    <text evidence="8">The sequence shown here is derived from an EMBL/GenBank/DDBJ whole genome shotgun (WGS) entry which is preliminary data.</text>
</comment>
<feature type="domain" description="Conserved oligomeric Golgi complex subunit 5 helical" evidence="7">
    <location>
        <begin position="913"/>
        <end position="1121"/>
    </location>
</feature>
<feature type="compositionally biased region" description="Gly residues" evidence="5">
    <location>
        <begin position="287"/>
        <end position="298"/>
    </location>
</feature>
<feature type="domain" description="Conserved oligomeric Golgi complex subunit 5 helical" evidence="7">
    <location>
        <begin position="200"/>
        <end position="408"/>
    </location>
</feature>
<feature type="domain" description="Conserved oligomeric Golgi complex subunit 5 N-terminal" evidence="6">
    <location>
        <begin position="43"/>
        <end position="166"/>
    </location>
</feature>
<dbReference type="InterPro" id="IPR048485">
    <property type="entry name" value="COG5_helical"/>
</dbReference>
<evidence type="ECO:0000256" key="5">
    <source>
        <dbReference type="SAM" id="MobiDB-lite"/>
    </source>
</evidence>
<feature type="region of interest" description="Disordered" evidence="5">
    <location>
        <begin position="1"/>
        <end position="31"/>
    </location>
</feature>
<reference evidence="8 9" key="1">
    <citation type="journal article" date="2023" name="bioRxiv">
        <title>Genome report: Whole genome sequence and annotation of Penstemon davidsonii.</title>
        <authorList>
            <person name="Ostevik K.L."/>
            <person name="Alabady M."/>
            <person name="Zhang M."/>
            <person name="Rausher M.D."/>
        </authorList>
    </citation>
    <scope>NUCLEOTIDE SEQUENCE [LARGE SCALE GENOMIC DNA]</scope>
    <source>
        <strain evidence="8">DNT005</strain>
        <tissue evidence="8">Whole leaf</tissue>
    </source>
</reference>
<feature type="compositionally biased region" description="Gly residues" evidence="5">
    <location>
        <begin position="1000"/>
        <end position="1011"/>
    </location>
</feature>
<feature type="domain" description="Conserved oligomeric Golgi complex subunit 5 N-terminal" evidence="6">
    <location>
        <begin position="756"/>
        <end position="879"/>
    </location>
</feature>
<protein>
    <recommendedName>
        <fullName evidence="2">Conserved oligomeric Golgi complex subunit 5</fullName>
    </recommendedName>
</protein>
<evidence type="ECO:0000313" key="9">
    <source>
        <dbReference type="Proteomes" id="UP001291926"/>
    </source>
</evidence>
<accession>A0ABR0D665</accession>